<sequence>MELFANLAQGASVALTWSALMYCFLGVFLGMVVGVLPGVGPLPAIAMLLPITFYIPQTEAIIMLAGIYYGGQYGGSTASILLNLPGTPAAAVTALEGYPMAQQGRAGIALFLTAIASFVGGIFGVVLVGGFAPLLASFALEFGAAEYFSLLLLALIGAAAIGGGTFLRSLFMVVLGLFLGIVGQDVNSGQFRYTLGIPYMADGLNIVSVAMGLFGVSEVMATAHRHRSTQKESFGLRSMLPSRDDIRRSLPSTGRGSALGAGCGVLPGAGAAMASFLAYALERRLTKTPERFGKGAVEGLTAPESANNAAAQAAFIPSLTLGVPGDAVMAVMLGALMIHGIDPGPGLIADHPDLFWGLVVSFLIGNMMLLVLNIPLIGLWTRLLQIPYSVLYPAILTLICIGVYSINSATFDIFVVMIFGLIGYGLLRLGFPPAPLILGFILSPMLEENFRRALLLSRGDWSVFMTSPISGAFLALSFGILALAVAMAFRTAVKARRADRT</sequence>
<feature type="transmembrane region" description="Helical" evidence="1">
    <location>
        <begin position="386"/>
        <end position="406"/>
    </location>
</feature>
<dbReference type="OrthoDB" id="9781349at2"/>
<dbReference type="PANTHER" id="PTHR35342:SF5">
    <property type="entry name" value="TRICARBOXYLIC TRANSPORT PROTEIN"/>
    <property type="match status" value="1"/>
</dbReference>
<feature type="transmembrane region" description="Helical" evidence="1">
    <location>
        <begin position="12"/>
        <end position="36"/>
    </location>
</feature>
<keyword evidence="1" id="KW-1133">Transmembrane helix</keyword>
<dbReference type="Proteomes" id="UP000256334">
    <property type="component" value="Unassembled WGS sequence"/>
</dbReference>
<dbReference type="RefSeq" id="WP_115854956.1">
    <property type="nucleotide sequence ID" value="NZ_QRDJ01000008.1"/>
</dbReference>
<accession>A0A3D9DVG3</accession>
<dbReference type="Pfam" id="PF01970">
    <property type="entry name" value="TctA"/>
    <property type="match status" value="1"/>
</dbReference>
<feature type="transmembrane region" description="Helical" evidence="1">
    <location>
        <begin position="203"/>
        <end position="223"/>
    </location>
</feature>
<keyword evidence="1" id="KW-0812">Transmembrane</keyword>
<feature type="transmembrane region" description="Helical" evidence="1">
    <location>
        <begin position="107"/>
        <end position="132"/>
    </location>
</feature>
<feature type="domain" description="DUF112" evidence="2">
    <location>
        <begin position="20"/>
        <end position="438"/>
    </location>
</feature>
<organism evidence="3 4">
    <name type="scientific">Kushneria indalinina DSM 14324</name>
    <dbReference type="NCBI Taxonomy" id="1122140"/>
    <lineage>
        <taxon>Bacteria</taxon>
        <taxon>Pseudomonadati</taxon>
        <taxon>Pseudomonadota</taxon>
        <taxon>Gammaproteobacteria</taxon>
        <taxon>Oceanospirillales</taxon>
        <taxon>Halomonadaceae</taxon>
        <taxon>Kushneria</taxon>
    </lineage>
</organism>
<evidence type="ECO:0000313" key="3">
    <source>
        <dbReference type="EMBL" id="REC94379.1"/>
    </source>
</evidence>
<feature type="transmembrane region" description="Helical" evidence="1">
    <location>
        <begin position="166"/>
        <end position="183"/>
    </location>
</feature>
<keyword evidence="4" id="KW-1185">Reference proteome</keyword>
<dbReference type="PANTHER" id="PTHR35342">
    <property type="entry name" value="TRICARBOXYLIC TRANSPORT PROTEIN"/>
    <property type="match status" value="1"/>
</dbReference>
<proteinExistence type="predicted"/>
<feature type="transmembrane region" description="Helical" evidence="1">
    <location>
        <begin position="257"/>
        <end position="281"/>
    </location>
</feature>
<reference evidence="3 4" key="1">
    <citation type="submission" date="2018-07" db="EMBL/GenBank/DDBJ databases">
        <title>Genomic Encyclopedia of Type Strains, Phase IV (KMG-IV): sequencing the most valuable type-strain genomes for metagenomic binning, comparative biology and taxonomic classification.</title>
        <authorList>
            <person name="Goeker M."/>
        </authorList>
    </citation>
    <scope>NUCLEOTIDE SEQUENCE [LARGE SCALE GENOMIC DNA]</scope>
    <source>
        <strain evidence="3 4">DSM 14324</strain>
    </source>
</reference>
<dbReference type="EMBL" id="QRDJ01000008">
    <property type="protein sequence ID" value="REC94379.1"/>
    <property type="molecule type" value="Genomic_DNA"/>
</dbReference>
<feature type="transmembrane region" description="Helical" evidence="1">
    <location>
        <begin position="48"/>
        <end position="69"/>
    </location>
</feature>
<comment type="caution">
    <text evidence="3">The sequence shown here is derived from an EMBL/GenBank/DDBJ whole genome shotgun (WGS) entry which is preliminary data.</text>
</comment>
<evidence type="ECO:0000313" key="4">
    <source>
        <dbReference type="Proteomes" id="UP000256334"/>
    </source>
</evidence>
<dbReference type="InterPro" id="IPR002823">
    <property type="entry name" value="DUF112_TM"/>
</dbReference>
<feature type="transmembrane region" description="Helical" evidence="1">
    <location>
        <begin position="355"/>
        <end position="380"/>
    </location>
</feature>
<keyword evidence="1" id="KW-0472">Membrane</keyword>
<feature type="transmembrane region" description="Helical" evidence="1">
    <location>
        <begin position="413"/>
        <end position="441"/>
    </location>
</feature>
<evidence type="ECO:0000259" key="2">
    <source>
        <dbReference type="Pfam" id="PF01970"/>
    </source>
</evidence>
<name>A0A3D9DVG3_9GAMM</name>
<feature type="transmembrane region" description="Helical" evidence="1">
    <location>
        <begin position="461"/>
        <end position="489"/>
    </location>
</feature>
<dbReference type="AlphaFoldDB" id="A0A3D9DVG3"/>
<evidence type="ECO:0000256" key="1">
    <source>
        <dbReference type="SAM" id="Phobius"/>
    </source>
</evidence>
<gene>
    <name evidence="3" type="ORF">C8D72_2750</name>
</gene>
<protein>
    <submittedName>
        <fullName evidence="3">TctA family transporter</fullName>
    </submittedName>
</protein>